<name>A0ABV0PZP8_9TELE</name>
<proteinExistence type="predicted"/>
<protein>
    <submittedName>
        <fullName evidence="1">Uncharacterized protein</fullName>
    </submittedName>
</protein>
<accession>A0ABV0PZP8</accession>
<keyword evidence="2" id="KW-1185">Reference proteome</keyword>
<reference evidence="1 2" key="1">
    <citation type="submission" date="2021-06" db="EMBL/GenBank/DDBJ databases">
        <authorList>
            <person name="Palmer J.M."/>
        </authorList>
    </citation>
    <scope>NUCLEOTIDE SEQUENCE [LARGE SCALE GENOMIC DNA]</scope>
    <source>
        <strain evidence="1 2">GA_2019</strain>
        <tissue evidence="1">Muscle</tissue>
    </source>
</reference>
<comment type="caution">
    <text evidence="1">The sequence shown here is derived from an EMBL/GenBank/DDBJ whole genome shotgun (WGS) entry which is preliminary data.</text>
</comment>
<evidence type="ECO:0000313" key="2">
    <source>
        <dbReference type="Proteomes" id="UP001476798"/>
    </source>
</evidence>
<evidence type="ECO:0000313" key="1">
    <source>
        <dbReference type="EMBL" id="MEQ2188949.1"/>
    </source>
</evidence>
<dbReference type="Proteomes" id="UP001476798">
    <property type="component" value="Unassembled WGS sequence"/>
</dbReference>
<sequence length="112" mass="12282">CSILLCGSKRLHSCEDCSEANTVYGLVMRGLSKPAHRCLEVALWFGRDEGIWCLGGVWVDLYLDRIGFGSGLECERQALLWDCAKEMLSIASPVGCMTLVCCWLFCSAGLAL</sequence>
<organism evidence="1 2">
    <name type="scientific">Goodea atripinnis</name>
    <dbReference type="NCBI Taxonomy" id="208336"/>
    <lineage>
        <taxon>Eukaryota</taxon>
        <taxon>Metazoa</taxon>
        <taxon>Chordata</taxon>
        <taxon>Craniata</taxon>
        <taxon>Vertebrata</taxon>
        <taxon>Euteleostomi</taxon>
        <taxon>Actinopterygii</taxon>
        <taxon>Neopterygii</taxon>
        <taxon>Teleostei</taxon>
        <taxon>Neoteleostei</taxon>
        <taxon>Acanthomorphata</taxon>
        <taxon>Ovalentaria</taxon>
        <taxon>Atherinomorphae</taxon>
        <taxon>Cyprinodontiformes</taxon>
        <taxon>Goodeidae</taxon>
        <taxon>Goodea</taxon>
    </lineage>
</organism>
<dbReference type="EMBL" id="JAHRIO010091814">
    <property type="protein sequence ID" value="MEQ2188949.1"/>
    <property type="molecule type" value="Genomic_DNA"/>
</dbReference>
<gene>
    <name evidence="1" type="ORF">GOODEAATRI_020147</name>
</gene>
<feature type="non-terminal residue" evidence="1">
    <location>
        <position position="1"/>
    </location>
</feature>